<protein>
    <submittedName>
        <fullName evidence="2">Bacteriophage protein</fullName>
    </submittedName>
</protein>
<dbReference type="RefSeq" id="WP_264873655.1">
    <property type="nucleotide sequence ID" value="NZ_BAQD01000101.1"/>
</dbReference>
<evidence type="ECO:0000313" key="3">
    <source>
        <dbReference type="Proteomes" id="UP001062901"/>
    </source>
</evidence>
<comment type="caution">
    <text evidence="2">The sequence shown here is derived from an EMBL/GenBank/DDBJ whole genome shotgun (WGS) entry which is preliminary data.</text>
</comment>
<accession>A0ABQ0P0S9</accession>
<evidence type="ECO:0000256" key="1">
    <source>
        <dbReference type="SAM" id="MobiDB-lite"/>
    </source>
</evidence>
<reference evidence="2" key="1">
    <citation type="submission" date="2013-04" db="EMBL/GenBank/DDBJ databases">
        <title>The genome sequencing project of 58 acetic acid bacteria.</title>
        <authorList>
            <person name="Okamoto-Kainuma A."/>
            <person name="Ishikawa M."/>
            <person name="Umino S."/>
            <person name="Koizumi Y."/>
            <person name="Shiwa Y."/>
            <person name="Yoshikawa H."/>
            <person name="Matsutani M."/>
            <person name="Matsushita K."/>
        </authorList>
    </citation>
    <scope>NUCLEOTIDE SEQUENCE</scope>
    <source>
        <strain evidence="2">DSM 15669</strain>
    </source>
</reference>
<feature type="region of interest" description="Disordered" evidence="1">
    <location>
        <begin position="1"/>
        <end position="29"/>
    </location>
</feature>
<name>A0ABQ0P0S9_9PROT</name>
<evidence type="ECO:0000313" key="2">
    <source>
        <dbReference type="EMBL" id="GBQ08470.1"/>
    </source>
</evidence>
<organism evidence="2 3">
    <name type="scientific">Saccharibacter floricola DSM 15669</name>
    <dbReference type="NCBI Taxonomy" id="1123227"/>
    <lineage>
        <taxon>Bacteria</taxon>
        <taxon>Pseudomonadati</taxon>
        <taxon>Pseudomonadota</taxon>
        <taxon>Alphaproteobacteria</taxon>
        <taxon>Acetobacterales</taxon>
        <taxon>Acetobacteraceae</taxon>
        <taxon>Saccharibacter</taxon>
    </lineage>
</organism>
<proteinExistence type="predicted"/>
<keyword evidence="3" id="KW-1185">Reference proteome</keyword>
<sequence>MRPLPRGIRNNNPGNLNYAGQAGAHKEPEPHGRFAVFATAQDGLRALRDQLLRYVERDRVNTIAGIIAKWAPPTDGNDTSAYAATVAARVGIGVQQRFNALTPDQLTALMHAIIRVENGQDPYGTLVDRVAREATASPPSIT</sequence>
<dbReference type="Proteomes" id="UP001062901">
    <property type="component" value="Unassembled WGS sequence"/>
</dbReference>
<gene>
    <name evidence="2" type="ORF">AA15669_1796</name>
</gene>
<dbReference type="EMBL" id="BAQD01000101">
    <property type="protein sequence ID" value="GBQ08470.1"/>
    <property type="molecule type" value="Genomic_DNA"/>
</dbReference>